<proteinExistence type="predicted"/>
<name>A0ABV7FH43_9GAMM</name>
<accession>A0ABV7FH43</accession>
<dbReference type="EMBL" id="JBHRTF010000003">
    <property type="protein sequence ID" value="MFC3115549.1"/>
    <property type="molecule type" value="Genomic_DNA"/>
</dbReference>
<dbReference type="Proteomes" id="UP001595555">
    <property type="component" value="Unassembled WGS sequence"/>
</dbReference>
<evidence type="ECO:0000313" key="3">
    <source>
        <dbReference type="Proteomes" id="UP001595555"/>
    </source>
</evidence>
<sequence length="233" mass="26029">MKKNLVYFLFFSFGAVVFWACNAYFLIDSAPFPVAAKDLGSCPEKIGVAQLENENRELKDQVAHLNALLKNKENSSGTEKSVTEKMISADQNHSDLARLYGQVTSMDSLNAYLNRIRDQNLSLHKELENSFSTEAVDYEWAHDYEQKIRLLIEQNAPFGDAGYVSVLCKTHRCQIKAIVGNSDEANGFVEAFAGLVNKNDLGVNPVPVLSAVDSAHSELNLYITKDIHFKAYE</sequence>
<gene>
    <name evidence="2" type="ORF">ACFODX_08275</name>
</gene>
<evidence type="ECO:0000256" key="1">
    <source>
        <dbReference type="SAM" id="Coils"/>
    </source>
</evidence>
<reference evidence="3" key="1">
    <citation type="journal article" date="2019" name="Int. J. Syst. Evol. Microbiol.">
        <title>The Global Catalogue of Microorganisms (GCM) 10K type strain sequencing project: providing services to taxonomists for standard genome sequencing and annotation.</title>
        <authorList>
            <consortium name="The Broad Institute Genomics Platform"/>
            <consortium name="The Broad Institute Genome Sequencing Center for Infectious Disease"/>
            <person name="Wu L."/>
            <person name="Ma J."/>
        </authorList>
    </citation>
    <scope>NUCLEOTIDE SEQUENCE [LARGE SCALE GENOMIC DNA]</scope>
    <source>
        <strain evidence="3">KCTC 52237</strain>
    </source>
</reference>
<keyword evidence="1" id="KW-0175">Coiled coil</keyword>
<evidence type="ECO:0000313" key="2">
    <source>
        <dbReference type="EMBL" id="MFC3115549.1"/>
    </source>
</evidence>
<protein>
    <submittedName>
        <fullName evidence="2">Uncharacterized protein</fullName>
    </submittedName>
</protein>
<comment type="caution">
    <text evidence="2">The sequence shown here is derived from an EMBL/GenBank/DDBJ whole genome shotgun (WGS) entry which is preliminary data.</text>
</comment>
<dbReference type="RefSeq" id="WP_378117943.1">
    <property type="nucleotide sequence ID" value="NZ_JBHRTF010000003.1"/>
</dbReference>
<feature type="coiled-coil region" evidence="1">
    <location>
        <begin position="48"/>
        <end position="75"/>
    </location>
</feature>
<organism evidence="2 3">
    <name type="scientific">Cellvibrio fontiphilus</name>
    <dbReference type="NCBI Taxonomy" id="1815559"/>
    <lineage>
        <taxon>Bacteria</taxon>
        <taxon>Pseudomonadati</taxon>
        <taxon>Pseudomonadota</taxon>
        <taxon>Gammaproteobacteria</taxon>
        <taxon>Cellvibrionales</taxon>
        <taxon>Cellvibrionaceae</taxon>
        <taxon>Cellvibrio</taxon>
    </lineage>
</organism>
<keyword evidence="3" id="KW-1185">Reference proteome</keyword>